<proteinExistence type="predicted"/>
<dbReference type="RefSeq" id="WP_176245158.1">
    <property type="nucleotide sequence ID" value="NZ_FWFR01000003.1"/>
</dbReference>
<feature type="domain" description="VOC" evidence="1">
    <location>
        <begin position="18"/>
        <end position="157"/>
    </location>
</feature>
<dbReference type="EMBL" id="FWFR01000003">
    <property type="protein sequence ID" value="SLN74597.1"/>
    <property type="molecule type" value="Genomic_DNA"/>
</dbReference>
<organism evidence="2 3">
    <name type="scientific">Oceanibacterium hippocampi</name>
    <dbReference type="NCBI Taxonomy" id="745714"/>
    <lineage>
        <taxon>Bacteria</taxon>
        <taxon>Pseudomonadati</taxon>
        <taxon>Pseudomonadota</taxon>
        <taxon>Alphaproteobacteria</taxon>
        <taxon>Sneathiellales</taxon>
        <taxon>Sneathiellaceae</taxon>
        <taxon>Oceanibacterium</taxon>
    </lineage>
</organism>
<reference evidence="2 3" key="1">
    <citation type="submission" date="2017-03" db="EMBL/GenBank/DDBJ databases">
        <authorList>
            <person name="Afonso C.L."/>
            <person name="Miller P.J."/>
            <person name="Scott M.A."/>
            <person name="Spackman E."/>
            <person name="Goraichik I."/>
            <person name="Dimitrov K.M."/>
            <person name="Suarez D.L."/>
            <person name="Swayne D.E."/>
        </authorList>
    </citation>
    <scope>NUCLEOTIDE SEQUENCE [LARGE SCALE GENOMIC DNA]</scope>
    <source>
        <strain evidence="2 3">CECT 7691</strain>
    </source>
</reference>
<dbReference type="InterPro" id="IPR029068">
    <property type="entry name" value="Glyas_Bleomycin-R_OHBP_Dase"/>
</dbReference>
<dbReference type="Proteomes" id="UP000193200">
    <property type="component" value="Unassembled WGS sequence"/>
</dbReference>
<dbReference type="PANTHER" id="PTHR40265">
    <property type="entry name" value="BLL2707 PROTEIN"/>
    <property type="match status" value="1"/>
</dbReference>
<dbReference type="Gene3D" id="3.10.180.10">
    <property type="entry name" value="2,3-Dihydroxybiphenyl 1,2-Dioxygenase, domain 1"/>
    <property type="match status" value="1"/>
</dbReference>
<keyword evidence="3" id="KW-1185">Reference proteome</keyword>
<accession>A0A1Y5U1L1</accession>
<gene>
    <name evidence="2" type="ORF">OCH7691_03780</name>
</gene>
<dbReference type="PROSITE" id="PS51819">
    <property type="entry name" value="VOC"/>
    <property type="match status" value="1"/>
</dbReference>
<dbReference type="PANTHER" id="PTHR40265:SF1">
    <property type="entry name" value="GLYOXALASE-LIKE DOMAIN-CONTAINING PROTEIN"/>
    <property type="match status" value="1"/>
</dbReference>
<dbReference type="InParanoid" id="A0A1Y5U1L1"/>
<dbReference type="AlphaFoldDB" id="A0A1Y5U1L1"/>
<evidence type="ECO:0000313" key="2">
    <source>
        <dbReference type="EMBL" id="SLN74597.1"/>
    </source>
</evidence>
<dbReference type="Pfam" id="PF13468">
    <property type="entry name" value="Glyoxalase_3"/>
    <property type="match status" value="1"/>
</dbReference>
<protein>
    <recommendedName>
        <fullName evidence="1">VOC domain-containing protein</fullName>
    </recommendedName>
</protein>
<evidence type="ECO:0000259" key="1">
    <source>
        <dbReference type="PROSITE" id="PS51819"/>
    </source>
</evidence>
<dbReference type="InterPro" id="IPR037523">
    <property type="entry name" value="VOC_core"/>
</dbReference>
<dbReference type="InterPro" id="IPR025870">
    <property type="entry name" value="Glyoxalase-like_dom"/>
</dbReference>
<name>A0A1Y5U1L1_9PROT</name>
<evidence type="ECO:0000313" key="3">
    <source>
        <dbReference type="Proteomes" id="UP000193200"/>
    </source>
</evidence>
<sequence>MSRPTPAAPSRLAHGITGLDHVLIGVAGLEAARAVYERLGFTMTPRGRHTGWATANYCIMFENDYLELLGIVEAGGESNGLDRFLEARGEGLLGLALASGDAPATRQQLSAGGLAPSPLRDLSRKLELREGDVEPRFALVHLPAEEVPGLRLFIVQHLTPELMRRREWLVHANGARRVSAIVARHVAPASLAVAYVRLLGPDAVRHDDADELRLDLGGTTIRFLSPARAAADYPDAGGSDEALVGLEIDCGGPAAARDVLARNGVPHRDTATGIRVAPADACGVTLDFV</sequence>
<dbReference type="SUPFAM" id="SSF54593">
    <property type="entry name" value="Glyoxalase/Bleomycin resistance protein/Dihydroxybiphenyl dioxygenase"/>
    <property type="match status" value="1"/>
</dbReference>